<evidence type="ECO:0000259" key="1">
    <source>
        <dbReference type="Pfam" id="PF13349"/>
    </source>
</evidence>
<feature type="domain" description="DUF4097" evidence="1">
    <location>
        <begin position="77"/>
        <end position="303"/>
    </location>
</feature>
<dbReference type="AlphaFoldDB" id="A0A1S8TL89"/>
<organism evidence="2 3">
    <name type="scientific">Clostridium puniceum</name>
    <dbReference type="NCBI Taxonomy" id="29367"/>
    <lineage>
        <taxon>Bacteria</taxon>
        <taxon>Bacillati</taxon>
        <taxon>Bacillota</taxon>
        <taxon>Clostridia</taxon>
        <taxon>Eubacteriales</taxon>
        <taxon>Clostridiaceae</taxon>
        <taxon>Clostridium</taxon>
    </lineage>
</organism>
<protein>
    <recommendedName>
        <fullName evidence="1">DUF4097 domain-containing protein</fullName>
    </recommendedName>
</protein>
<comment type="caution">
    <text evidence="2">The sequence shown here is derived from an EMBL/GenBank/DDBJ whole genome shotgun (WGS) entry which is preliminary data.</text>
</comment>
<evidence type="ECO:0000313" key="2">
    <source>
        <dbReference type="EMBL" id="OOM78548.1"/>
    </source>
</evidence>
<sequence>MAKKFISTKMKMFMFVLLLLSIAFYTTGCITLVQSGYKLSDYTDELNINPNPFRFDVNLFDFNDSYISKDYTLNDNITEIDLNLTSQDIKVEKYAGQTLKVQIKNSGSVSGELPETEDGNKLILSTGYDTPGNARISVSIPNNFMNKGSLKLVTSSSDITISNLSLDTLSISTASGDINVSNLNLNYFNLNSSNGNIHFSNISTENETKLASSSGSIIGNGNLGKVTANTTSGDMVLHFEDSLKNSSLSSVSGDITLSLQKDLGYKINYETNSGDLNSYNGKLSAGDESSIINVNTTSGDLVIK</sequence>
<dbReference type="OrthoDB" id="1903278at2"/>
<dbReference type="RefSeq" id="WP_077847068.1">
    <property type="nucleotide sequence ID" value="NZ_LZZM01000125.1"/>
</dbReference>
<dbReference type="InterPro" id="IPR025164">
    <property type="entry name" value="Toastrack_DUF4097"/>
</dbReference>
<evidence type="ECO:0000313" key="3">
    <source>
        <dbReference type="Proteomes" id="UP000190890"/>
    </source>
</evidence>
<name>A0A1S8TL89_9CLOT</name>
<dbReference type="STRING" id="29367.CLPUN_19100"/>
<proteinExistence type="predicted"/>
<reference evidence="2 3" key="1">
    <citation type="submission" date="2016-05" db="EMBL/GenBank/DDBJ databases">
        <title>Microbial solvent formation.</title>
        <authorList>
            <person name="Poehlein A."/>
            <person name="Montoya Solano J.D."/>
            <person name="Flitsch S."/>
            <person name="Krabben P."/>
            <person name="Duerre P."/>
            <person name="Daniel R."/>
        </authorList>
    </citation>
    <scope>NUCLEOTIDE SEQUENCE [LARGE SCALE GENOMIC DNA]</scope>
    <source>
        <strain evidence="2 3">DSM 2619</strain>
    </source>
</reference>
<dbReference type="EMBL" id="LZZM01000125">
    <property type="protein sequence ID" value="OOM78548.1"/>
    <property type="molecule type" value="Genomic_DNA"/>
</dbReference>
<dbReference type="Proteomes" id="UP000190890">
    <property type="component" value="Unassembled WGS sequence"/>
</dbReference>
<keyword evidence="3" id="KW-1185">Reference proteome</keyword>
<dbReference type="Pfam" id="PF13349">
    <property type="entry name" value="DUF4097"/>
    <property type="match status" value="1"/>
</dbReference>
<gene>
    <name evidence="2" type="ORF">CLPUN_19100</name>
</gene>
<accession>A0A1S8TL89</accession>